<dbReference type="Gene3D" id="1.20.1280.50">
    <property type="match status" value="1"/>
</dbReference>
<dbReference type="SUPFAM" id="SSF81383">
    <property type="entry name" value="F-box domain"/>
    <property type="match status" value="1"/>
</dbReference>
<evidence type="ECO:0000256" key="4">
    <source>
        <dbReference type="ARBA" id="ARBA00022941"/>
    </source>
</evidence>
<gene>
    <name evidence="9" type="ORF">Cni_G01305</name>
</gene>
<dbReference type="GO" id="GO:0005634">
    <property type="term" value="C:nucleus"/>
    <property type="evidence" value="ECO:0007669"/>
    <property type="project" value="UniProtKB-SubCell"/>
</dbReference>
<evidence type="ECO:0000313" key="9">
    <source>
        <dbReference type="EMBL" id="WOK92614.1"/>
    </source>
</evidence>
<evidence type="ECO:0000256" key="7">
    <source>
        <dbReference type="SAM" id="MobiDB-lite"/>
    </source>
</evidence>
<protein>
    <recommendedName>
        <fullName evidence="6">F-box protein GID2</fullName>
    </recommendedName>
</protein>
<dbReference type="Proteomes" id="UP001327560">
    <property type="component" value="Chromosome 1"/>
</dbReference>
<dbReference type="EMBL" id="CP136890">
    <property type="protein sequence ID" value="WOK92614.1"/>
    <property type="molecule type" value="Genomic_DNA"/>
</dbReference>
<dbReference type="FunFam" id="1.20.1280.50:FF:000067">
    <property type="entry name" value="F-box protein GID2"/>
    <property type="match status" value="1"/>
</dbReference>
<dbReference type="CDD" id="cd22151">
    <property type="entry name" value="F-box_AtGID2-like"/>
    <property type="match status" value="1"/>
</dbReference>
<dbReference type="InterPro" id="IPR036047">
    <property type="entry name" value="F-box-like_dom_sf"/>
</dbReference>
<sequence length="217" mass="23583">MERDSRPITPFPIPTSNRRGGEAMKRRSVDAGGGAWVAPEEDEKSKRPRSAQEQPPTVAPVAAAEVVVAELGEDLVLEVLKRADALTLGRAACVSRRWRKLAEDEGVWEAVCIRDWVRVPCAKQQLRSVVLALGGFRRLHSLYILPFLTPSARRPGAGFPVLALPSVGTAASPSMTTRRPVPQPRWGKDAVQLSLSLLSIGFFEKMNRRGGGEGGGR</sequence>
<feature type="compositionally biased region" description="Basic and acidic residues" evidence="7">
    <location>
        <begin position="19"/>
        <end position="29"/>
    </location>
</feature>
<dbReference type="PROSITE" id="PS50181">
    <property type="entry name" value="FBOX"/>
    <property type="match status" value="1"/>
</dbReference>
<evidence type="ECO:0000256" key="3">
    <source>
        <dbReference type="ARBA" id="ARBA00022786"/>
    </source>
</evidence>
<dbReference type="GO" id="GO:0009740">
    <property type="term" value="P:gibberellic acid mediated signaling pathway"/>
    <property type="evidence" value="ECO:0007669"/>
    <property type="project" value="UniProtKB-KW"/>
</dbReference>
<keyword evidence="4" id="KW-0939">Gibberellin signaling pathway</keyword>
<comment type="pathway">
    <text evidence="2">Protein modification; protein ubiquitination.</text>
</comment>
<dbReference type="PANTHER" id="PTHR47750">
    <property type="entry name" value="F-BOX PROTEIN SNE"/>
    <property type="match status" value="1"/>
</dbReference>
<evidence type="ECO:0000256" key="2">
    <source>
        <dbReference type="ARBA" id="ARBA00004906"/>
    </source>
</evidence>
<keyword evidence="10" id="KW-1185">Reference proteome</keyword>
<evidence type="ECO:0000259" key="8">
    <source>
        <dbReference type="PROSITE" id="PS50181"/>
    </source>
</evidence>
<proteinExistence type="predicted"/>
<evidence type="ECO:0000313" key="10">
    <source>
        <dbReference type="Proteomes" id="UP001327560"/>
    </source>
</evidence>
<reference evidence="9 10" key="1">
    <citation type="submission" date="2023-10" db="EMBL/GenBank/DDBJ databases">
        <title>Chromosome-scale genome assembly provides insights into flower coloration mechanisms of Canna indica.</title>
        <authorList>
            <person name="Li C."/>
        </authorList>
    </citation>
    <scope>NUCLEOTIDE SEQUENCE [LARGE SCALE GENOMIC DNA]</scope>
    <source>
        <tissue evidence="9">Flower</tissue>
    </source>
</reference>
<dbReference type="GO" id="GO:0009937">
    <property type="term" value="P:regulation of gibberellic acid mediated signaling pathway"/>
    <property type="evidence" value="ECO:0007669"/>
    <property type="project" value="InterPro"/>
</dbReference>
<keyword evidence="5" id="KW-0539">Nucleus</keyword>
<dbReference type="SMART" id="SM00256">
    <property type="entry name" value="FBOX"/>
    <property type="match status" value="1"/>
</dbReference>
<name>A0AAQ3JMA3_9LILI</name>
<feature type="region of interest" description="Disordered" evidence="7">
    <location>
        <begin position="1"/>
        <end position="58"/>
    </location>
</feature>
<organism evidence="9 10">
    <name type="scientific">Canna indica</name>
    <name type="common">Indian-shot</name>
    <dbReference type="NCBI Taxonomy" id="4628"/>
    <lineage>
        <taxon>Eukaryota</taxon>
        <taxon>Viridiplantae</taxon>
        <taxon>Streptophyta</taxon>
        <taxon>Embryophyta</taxon>
        <taxon>Tracheophyta</taxon>
        <taxon>Spermatophyta</taxon>
        <taxon>Magnoliopsida</taxon>
        <taxon>Liliopsida</taxon>
        <taxon>Zingiberales</taxon>
        <taxon>Cannaceae</taxon>
        <taxon>Canna</taxon>
    </lineage>
</organism>
<keyword evidence="3" id="KW-0833">Ubl conjugation pathway</keyword>
<dbReference type="PANTHER" id="PTHR47750:SF7">
    <property type="entry name" value="F-BOX PROTEIN"/>
    <property type="match status" value="1"/>
</dbReference>
<dbReference type="GO" id="GO:0019005">
    <property type="term" value="C:SCF ubiquitin ligase complex"/>
    <property type="evidence" value="ECO:0007669"/>
    <property type="project" value="InterPro"/>
</dbReference>
<evidence type="ECO:0000256" key="6">
    <source>
        <dbReference type="ARBA" id="ARBA00069742"/>
    </source>
</evidence>
<evidence type="ECO:0000256" key="1">
    <source>
        <dbReference type="ARBA" id="ARBA00004123"/>
    </source>
</evidence>
<evidence type="ECO:0000256" key="5">
    <source>
        <dbReference type="ARBA" id="ARBA00023242"/>
    </source>
</evidence>
<accession>A0AAQ3JMA3</accession>
<dbReference type="InterPro" id="IPR044184">
    <property type="entry name" value="SNE/GID2"/>
</dbReference>
<dbReference type="InterPro" id="IPR001810">
    <property type="entry name" value="F-box_dom"/>
</dbReference>
<dbReference type="AlphaFoldDB" id="A0AAQ3JMA3"/>
<feature type="domain" description="F-box" evidence="8">
    <location>
        <begin position="65"/>
        <end position="111"/>
    </location>
</feature>
<dbReference type="Pfam" id="PF12937">
    <property type="entry name" value="F-box-like"/>
    <property type="match status" value="1"/>
</dbReference>
<comment type="subcellular location">
    <subcellularLocation>
        <location evidence="1">Nucleus</location>
    </subcellularLocation>
</comment>